<feature type="compositionally biased region" description="Basic and acidic residues" evidence="1">
    <location>
        <begin position="8"/>
        <end position="22"/>
    </location>
</feature>
<protein>
    <submittedName>
        <fullName evidence="2">Uncharacterized protein</fullName>
    </submittedName>
</protein>
<gene>
    <name evidence="2" type="ORF">ACHAW5_009331</name>
</gene>
<dbReference type="AlphaFoldDB" id="A0ABD3NAY1"/>
<evidence type="ECO:0000313" key="3">
    <source>
        <dbReference type="Proteomes" id="UP001530315"/>
    </source>
</evidence>
<name>A0ABD3NAY1_9STRA</name>
<evidence type="ECO:0000256" key="1">
    <source>
        <dbReference type="SAM" id="MobiDB-lite"/>
    </source>
</evidence>
<feature type="region of interest" description="Disordered" evidence="1">
    <location>
        <begin position="1"/>
        <end position="29"/>
    </location>
</feature>
<proteinExistence type="predicted"/>
<organism evidence="2 3">
    <name type="scientific">Stephanodiscus triporus</name>
    <dbReference type="NCBI Taxonomy" id="2934178"/>
    <lineage>
        <taxon>Eukaryota</taxon>
        <taxon>Sar</taxon>
        <taxon>Stramenopiles</taxon>
        <taxon>Ochrophyta</taxon>
        <taxon>Bacillariophyta</taxon>
        <taxon>Coscinodiscophyceae</taxon>
        <taxon>Thalassiosirophycidae</taxon>
        <taxon>Stephanodiscales</taxon>
        <taxon>Stephanodiscaceae</taxon>
        <taxon>Stephanodiscus</taxon>
    </lineage>
</organism>
<dbReference type="EMBL" id="JALLAZ020001568">
    <property type="protein sequence ID" value="KAL3772799.1"/>
    <property type="molecule type" value="Genomic_DNA"/>
</dbReference>
<accession>A0ABD3NAY1</accession>
<keyword evidence="3" id="KW-1185">Reference proteome</keyword>
<sequence length="298" mass="33064">MPSSNNKSCKEKNDDALSDHNEGYPNADLINAISPGTGVNPESLVDTTLIPQIIDGYETRFLGVLQSELYKPAGMILPKLPIYHPYHPFKNVTHGDNILQVPLAIILPNTDQVPRQLLEHIAKRNIAPLTPYFIAQTLPYESETEVICRYQYALFPEAKCEMKGQQSMWAQSIIYERDKEFAHLPATAVKICESDKDAVSPTILCGDSMKLDTVVNLGGKGIWSLVVGSKSGALDEDGFLSEITQVFVGFTFFIPDDHAYEKFLLSIRNKSPTDVMSRISSFLEDITTSTDIDAGETM</sequence>
<evidence type="ECO:0000313" key="2">
    <source>
        <dbReference type="EMBL" id="KAL3772799.1"/>
    </source>
</evidence>
<reference evidence="2 3" key="1">
    <citation type="submission" date="2024-10" db="EMBL/GenBank/DDBJ databases">
        <title>Updated reference genomes for cyclostephanoid diatoms.</title>
        <authorList>
            <person name="Roberts W.R."/>
            <person name="Alverson A.J."/>
        </authorList>
    </citation>
    <scope>NUCLEOTIDE SEQUENCE [LARGE SCALE GENOMIC DNA]</scope>
    <source>
        <strain evidence="2 3">AJA276-08</strain>
    </source>
</reference>
<dbReference type="Proteomes" id="UP001530315">
    <property type="component" value="Unassembled WGS sequence"/>
</dbReference>
<comment type="caution">
    <text evidence="2">The sequence shown here is derived from an EMBL/GenBank/DDBJ whole genome shotgun (WGS) entry which is preliminary data.</text>
</comment>